<evidence type="ECO:0000313" key="2">
    <source>
        <dbReference type="EMBL" id="MBB2890737.1"/>
    </source>
</evidence>
<reference evidence="2 3" key="1">
    <citation type="submission" date="2020-08" db="EMBL/GenBank/DDBJ databases">
        <title>Sequencing the genomes of 1000 actinobacteria strains.</title>
        <authorList>
            <person name="Klenk H.-P."/>
        </authorList>
    </citation>
    <scope>NUCLEOTIDE SEQUENCE [LARGE SCALE GENOMIC DNA]</scope>
    <source>
        <strain evidence="2 3">DSM 105369</strain>
    </source>
</reference>
<comment type="caution">
    <text evidence="2">The sequence shown here is derived from an EMBL/GenBank/DDBJ whole genome shotgun (WGS) entry which is preliminary data.</text>
</comment>
<name>A0A839N044_9MICO</name>
<protein>
    <recommendedName>
        <fullName evidence="1">DinB-like domain-containing protein</fullName>
    </recommendedName>
</protein>
<sequence length="179" mass="19762">MADAIAPDTKDWTWVIERRCPECGFDASQVTGDQLGALIRAAADPWTRLLASPDANVRDTPDKWSRLEYGAHVRDVCRVFDDRLTLMLTTDDAVFENWDQDAAAEAGNYALEDPLAVADAIQAGAGALADDYDEVRGDAWQRRGLRSNGSHFTVLTLGQYCLHDLAHHLHDVGAQVPER</sequence>
<gene>
    <name evidence="2" type="ORF">FHU39_000721</name>
</gene>
<organism evidence="2 3">
    <name type="scientific">Flexivirga oryzae</name>
    <dbReference type="NCBI Taxonomy" id="1794944"/>
    <lineage>
        <taxon>Bacteria</taxon>
        <taxon>Bacillati</taxon>
        <taxon>Actinomycetota</taxon>
        <taxon>Actinomycetes</taxon>
        <taxon>Micrococcales</taxon>
        <taxon>Dermacoccaceae</taxon>
        <taxon>Flexivirga</taxon>
    </lineage>
</organism>
<dbReference type="SUPFAM" id="SSF109854">
    <property type="entry name" value="DinB/YfiT-like putative metalloenzymes"/>
    <property type="match status" value="1"/>
</dbReference>
<dbReference type="InterPro" id="IPR034660">
    <property type="entry name" value="DinB/YfiT-like"/>
</dbReference>
<keyword evidence="3" id="KW-1185">Reference proteome</keyword>
<dbReference type="EMBL" id="JACHVQ010000001">
    <property type="protein sequence ID" value="MBB2890737.1"/>
    <property type="molecule type" value="Genomic_DNA"/>
</dbReference>
<proteinExistence type="predicted"/>
<evidence type="ECO:0000313" key="3">
    <source>
        <dbReference type="Proteomes" id="UP000559182"/>
    </source>
</evidence>
<dbReference type="InterPro" id="IPR024775">
    <property type="entry name" value="DinB-like"/>
</dbReference>
<feature type="domain" description="DinB-like" evidence="1">
    <location>
        <begin position="47"/>
        <end position="170"/>
    </location>
</feature>
<evidence type="ECO:0000259" key="1">
    <source>
        <dbReference type="Pfam" id="PF12867"/>
    </source>
</evidence>
<dbReference type="AlphaFoldDB" id="A0A839N044"/>
<dbReference type="RefSeq" id="WP_183319044.1">
    <property type="nucleotide sequence ID" value="NZ_JACHVQ010000001.1"/>
</dbReference>
<dbReference type="Proteomes" id="UP000559182">
    <property type="component" value="Unassembled WGS sequence"/>
</dbReference>
<dbReference type="Pfam" id="PF12867">
    <property type="entry name" value="DinB_2"/>
    <property type="match status" value="1"/>
</dbReference>
<accession>A0A839N044</accession>
<dbReference type="Gene3D" id="1.20.120.450">
    <property type="entry name" value="dinb family like domain"/>
    <property type="match status" value="1"/>
</dbReference>